<keyword evidence="3" id="KW-0808">Transferase</keyword>
<dbReference type="SUPFAM" id="SSF53335">
    <property type="entry name" value="S-adenosyl-L-methionine-dependent methyltransferases"/>
    <property type="match status" value="1"/>
</dbReference>
<dbReference type="InterPro" id="IPR029063">
    <property type="entry name" value="SAM-dependent_MTases_sf"/>
</dbReference>
<feature type="domain" description="Methyltransferase type 11" evidence="2">
    <location>
        <begin position="92"/>
        <end position="187"/>
    </location>
</feature>
<dbReference type="RefSeq" id="WP_249846661.1">
    <property type="nucleotide sequence ID" value="NZ_JAMGBD010000001.1"/>
</dbReference>
<protein>
    <submittedName>
        <fullName evidence="3">Methyltransferase domain-containing protein</fullName>
    </submittedName>
</protein>
<dbReference type="EMBL" id="JAMGBD010000001">
    <property type="protein sequence ID" value="MCL6682708.1"/>
    <property type="molecule type" value="Genomic_DNA"/>
</dbReference>
<dbReference type="Proteomes" id="UP001165363">
    <property type="component" value="Unassembled WGS sequence"/>
</dbReference>
<accession>A0ABT0RJF4</accession>
<keyword evidence="4" id="KW-1185">Reference proteome</keyword>
<dbReference type="CDD" id="cd02440">
    <property type="entry name" value="AdoMet_MTases"/>
    <property type="match status" value="1"/>
</dbReference>
<proteinExistence type="predicted"/>
<comment type="caution">
    <text evidence="3">The sequence shown here is derived from an EMBL/GenBank/DDBJ whole genome shotgun (WGS) entry which is preliminary data.</text>
</comment>
<keyword evidence="3" id="KW-0489">Methyltransferase</keyword>
<evidence type="ECO:0000259" key="2">
    <source>
        <dbReference type="Pfam" id="PF08241"/>
    </source>
</evidence>
<sequence>MTVSAAFTDPRTGEPLGDDGDSLVGGGARYPVVAGIPRFCEIENYTASFGMQWNLFERTQIDGEGVSLPISSSRLFDETAWEPAQLAGLDILEVGSGAGRFSRVILKETQANLFSIDYSSAVEANMRNNGRFGAGRFHLAQASIYEMPFPDGRFDKVLCLGVLQHTPDFEASVHALIRKAKPGAEIVVDFYPVRGWWTKLHAKYLLRPFTRRMPRERLLRLIERNIDQLMSASRALRRAGLGSLTRFLPIVDIRTLPLDMTPAARRETAVLDTFDMFSPEHDHPQRIADVAAMFERGGATVTFAGFVEIATGQAAVVRAVRKPGQNG</sequence>
<reference evidence="3" key="1">
    <citation type="submission" date="2022-05" db="EMBL/GenBank/DDBJ databases">
        <authorList>
            <person name="Jo J.-H."/>
            <person name="Im W.-T."/>
        </authorList>
    </citation>
    <scope>NUCLEOTIDE SEQUENCE</scope>
    <source>
        <strain evidence="3">SE158</strain>
    </source>
</reference>
<dbReference type="GO" id="GO:0008168">
    <property type="term" value="F:methyltransferase activity"/>
    <property type="evidence" value="ECO:0007669"/>
    <property type="project" value="UniProtKB-KW"/>
</dbReference>
<dbReference type="InterPro" id="IPR013216">
    <property type="entry name" value="Methyltransf_11"/>
</dbReference>
<evidence type="ECO:0000313" key="4">
    <source>
        <dbReference type="Proteomes" id="UP001165363"/>
    </source>
</evidence>
<dbReference type="Pfam" id="PF08241">
    <property type="entry name" value="Methyltransf_11"/>
    <property type="match status" value="1"/>
</dbReference>
<feature type="region of interest" description="Disordered" evidence="1">
    <location>
        <begin position="1"/>
        <end position="22"/>
    </location>
</feature>
<gene>
    <name evidence="3" type="ORF">LZ536_02175</name>
</gene>
<organism evidence="3 4">
    <name type="scientific">Sphingomonas alba</name>
    <dbReference type="NCBI Taxonomy" id="2908208"/>
    <lineage>
        <taxon>Bacteria</taxon>
        <taxon>Pseudomonadati</taxon>
        <taxon>Pseudomonadota</taxon>
        <taxon>Alphaproteobacteria</taxon>
        <taxon>Sphingomonadales</taxon>
        <taxon>Sphingomonadaceae</taxon>
        <taxon>Sphingomonas</taxon>
    </lineage>
</organism>
<dbReference type="GO" id="GO:0032259">
    <property type="term" value="P:methylation"/>
    <property type="evidence" value="ECO:0007669"/>
    <property type="project" value="UniProtKB-KW"/>
</dbReference>
<name>A0ABT0RJF4_9SPHN</name>
<evidence type="ECO:0000256" key="1">
    <source>
        <dbReference type="SAM" id="MobiDB-lite"/>
    </source>
</evidence>
<evidence type="ECO:0000313" key="3">
    <source>
        <dbReference type="EMBL" id="MCL6682708.1"/>
    </source>
</evidence>
<dbReference type="Gene3D" id="3.40.50.150">
    <property type="entry name" value="Vaccinia Virus protein VP39"/>
    <property type="match status" value="1"/>
</dbReference>